<evidence type="ECO:0008006" key="9">
    <source>
        <dbReference type="Google" id="ProtNLM"/>
    </source>
</evidence>
<gene>
    <name evidence="7" type="ORF">P344_06950</name>
</gene>
<dbReference type="KEGG" id="smir:SMM_1169"/>
<dbReference type="FunFam" id="3.40.50.1220:FF:000028">
    <property type="entry name" value="Acetolactate synthase, catabolic"/>
    <property type="match status" value="1"/>
</dbReference>
<dbReference type="GO" id="GO:0009099">
    <property type="term" value="P:L-valine biosynthetic process"/>
    <property type="evidence" value="ECO:0007669"/>
    <property type="project" value="TreeGrafter"/>
</dbReference>
<dbReference type="GO" id="GO:0003984">
    <property type="term" value="F:acetolactate synthase activity"/>
    <property type="evidence" value="ECO:0007669"/>
    <property type="project" value="InterPro"/>
</dbReference>
<dbReference type="AlphaFoldDB" id="W0GSH7"/>
<dbReference type="PROSITE" id="PS00187">
    <property type="entry name" value="TPP_ENZYMES"/>
    <property type="match status" value="1"/>
</dbReference>
<keyword evidence="8" id="KW-1185">Reference proteome</keyword>
<feature type="domain" description="Thiamine pyrophosphate enzyme central" evidence="4">
    <location>
        <begin position="193"/>
        <end position="327"/>
    </location>
</feature>
<evidence type="ECO:0000259" key="5">
    <source>
        <dbReference type="Pfam" id="PF02775"/>
    </source>
</evidence>
<dbReference type="PATRIC" id="fig|838561.3.peg.1337"/>
<dbReference type="InterPro" id="IPR012000">
    <property type="entry name" value="Thiamin_PyroP_enz_cen_dom"/>
</dbReference>
<dbReference type="SUPFAM" id="SSF52518">
    <property type="entry name" value="Thiamin diphosphate-binding fold (THDP-binding)"/>
    <property type="match status" value="2"/>
</dbReference>
<dbReference type="FunFam" id="3.40.50.970:FF:000007">
    <property type="entry name" value="Acetolactate synthase"/>
    <property type="match status" value="1"/>
</dbReference>
<dbReference type="GO" id="GO:0009097">
    <property type="term" value="P:isoleucine biosynthetic process"/>
    <property type="evidence" value="ECO:0007669"/>
    <property type="project" value="TreeGrafter"/>
</dbReference>
<dbReference type="GO" id="GO:0005948">
    <property type="term" value="C:acetolactate synthase complex"/>
    <property type="evidence" value="ECO:0007669"/>
    <property type="project" value="TreeGrafter"/>
</dbReference>
<dbReference type="HOGENOM" id="CLU_013748_3_2_14"/>
<evidence type="ECO:0000259" key="6">
    <source>
        <dbReference type="Pfam" id="PF02776"/>
    </source>
</evidence>
<dbReference type="OrthoDB" id="4494979at2"/>
<evidence type="ECO:0000259" key="4">
    <source>
        <dbReference type="Pfam" id="PF00205"/>
    </source>
</evidence>
<dbReference type="InterPro" id="IPR045229">
    <property type="entry name" value="TPP_enz"/>
</dbReference>
<dbReference type="InterPro" id="IPR029061">
    <property type="entry name" value="THDP-binding"/>
</dbReference>
<dbReference type="InterPro" id="IPR029035">
    <property type="entry name" value="DHS-like_NAD/FAD-binding_dom"/>
</dbReference>
<dbReference type="Gene3D" id="3.40.50.970">
    <property type="match status" value="2"/>
</dbReference>
<evidence type="ECO:0000256" key="3">
    <source>
        <dbReference type="RuleBase" id="RU362132"/>
    </source>
</evidence>
<feature type="domain" description="Thiamine pyrophosphate enzyme TPP-binding" evidence="5">
    <location>
        <begin position="389"/>
        <end position="535"/>
    </location>
</feature>
<dbReference type="GO" id="GO:0000287">
    <property type="term" value="F:magnesium ion binding"/>
    <property type="evidence" value="ECO:0007669"/>
    <property type="project" value="InterPro"/>
</dbReference>
<dbReference type="SUPFAM" id="SSF52467">
    <property type="entry name" value="DHS-like NAD/FAD-binding domain"/>
    <property type="match status" value="1"/>
</dbReference>
<dbReference type="Proteomes" id="UP000019260">
    <property type="component" value="Chromosome"/>
</dbReference>
<dbReference type="PANTHER" id="PTHR18968">
    <property type="entry name" value="THIAMINE PYROPHOSPHATE ENZYMES"/>
    <property type="match status" value="1"/>
</dbReference>
<dbReference type="RefSeq" id="WP_038677639.1">
    <property type="nucleotide sequence ID" value="NZ_CP002082.1"/>
</dbReference>
<organism evidence="7 8">
    <name type="scientific">Spiroplasma mirum ATCC 29335</name>
    <dbReference type="NCBI Taxonomy" id="838561"/>
    <lineage>
        <taxon>Bacteria</taxon>
        <taxon>Bacillati</taxon>
        <taxon>Mycoplasmatota</taxon>
        <taxon>Mollicutes</taxon>
        <taxon>Entomoplasmatales</taxon>
        <taxon>Spiroplasmataceae</taxon>
        <taxon>Spiroplasma</taxon>
    </lineage>
</organism>
<dbReference type="GO" id="GO:0034077">
    <property type="term" value="P:butanediol metabolic process"/>
    <property type="evidence" value="ECO:0007669"/>
    <property type="project" value="InterPro"/>
</dbReference>
<evidence type="ECO:0000313" key="8">
    <source>
        <dbReference type="Proteomes" id="UP000019260"/>
    </source>
</evidence>
<evidence type="ECO:0000313" key="7">
    <source>
        <dbReference type="EMBL" id="AHI58688.1"/>
    </source>
</evidence>
<dbReference type="GO" id="GO:0050660">
    <property type="term" value="F:flavin adenine dinucleotide binding"/>
    <property type="evidence" value="ECO:0007669"/>
    <property type="project" value="TreeGrafter"/>
</dbReference>
<dbReference type="KEGG" id="smia:P344_06950"/>
<dbReference type="InterPro" id="IPR011766">
    <property type="entry name" value="TPP_enzyme_TPP-bd"/>
</dbReference>
<dbReference type="InterPro" id="IPR012782">
    <property type="entry name" value="Acetolactate_synth_catblc"/>
</dbReference>
<dbReference type="GO" id="GO:0030976">
    <property type="term" value="F:thiamine pyrophosphate binding"/>
    <property type="evidence" value="ECO:0007669"/>
    <property type="project" value="InterPro"/>
</dbReference>
<dbReference type="NCBIfam" id="NF006378">
    <property type="entry name" value="PRK08617.1"/>
    <property type="match status" value="1"/>
</dbReference>
<proteinExistence type="inferred from homology"/>
<dbReference type="InterPro" id="IPR000399">
    <property type="entry name" value="TPP-bd_CS"/>
</dbReference>
<dbReference type="InterPro" id="IPR012001">
    <property type="entry name" value="Thiamin_PyroP_enz_TPP-bd_dom"/>
</dbReference>
<dbReference type="Pfam" id="PF00205">
    <property type="entry name" value="TPP_enzyme_M"/>
    <property type="match status" value="1"/>
</dbReference>
<dbReference type="STRING" id="838561.P344_06950"/>
<dbReference type="Pfam" id="PF02776">
    <property type="entry name" value="TPP_enzyme_N"/>
    <property type="match status" value="1"/>
</dbReference>
<dbReference type="Pfam" id="PF02775">
    <property type="entry name" value="TPP_enzyme_C"/>
    <property type="match status" value="1"/>
</dbReference>
<dbReference type="CDD" id="cd07035">
    <property type="entry name" value="TPP_PYR_POX_like"/>
    <property type="match status" value="1"/>
</dbReference>
<accession>W0GSH7</accession>
<keyword evidence="2 3" id="KW-0786">Thiamine pyrophosphate</keyword>
<evidence type="ECO:0000256" key="1">
    <source>
        <dbReference type="ARBA" id="ARBA00007812"/>
    </source>
</evidence>
<reference evidence="7 8" key="1">
    <citation type="submission" date="2013-09" db="EMBL/GenBank/DDBJ databases">
        <title>Complete genome sequence of Spiroplasma mirum suckling mouse cataract agent.</title>
        <authorList>
            <person name="Landry C.A."/>
            <person name="Bastian F.O."/>
            <person name="Thune R.L."/>
        </authorList>
    </citation>
    <scope>NUCLEOTIDE SEQUENCE [LARGE SCALE GENOMIC DNA]</scope>
    <source>
        <strain evidence="7 8">SMCA</strain>
    </source>
</reference>
<dbReference type="Gene3D" id="3.40.50.1220">
    <property type="entry name" value="TPP-binding domain"/>
    <property type="match status" value="1"/>
</dbReference>
<comment type="similarity">
    <text evidence="1 3">Belongs to the TPP enzyme family.</text>
</comment>
<dbReference type="PANTHER" id="PTHR18968:SF129">
    <property type="entry name" value="ACETOLACTATE SYNTHASE"/>
    <property type="match status" value="1"/>
</dbReference>
<dbReference type="NCBIfam" id="TIGR02418">
    <property type="entry name" value="acolac_catab"/>
    <property type="match status" value="1"/>
</dbReference>
<evidence type="ECO:0000256" key="2">
    <source>
        <dbReference type="ARBA" id="ARBA00023052"/>
    </source>
</evidence>
<feature type="domain" description="Thiamine pyrophosphate enzyme N-terminal TPP-binding" evidence="6">
    <location>
        <begin position="7"/>
        <end position="121"/>
    </location>
</feature>
<dbReference type="EMBL" id="CP006720">
    <property type="protein sequence ID" value="AHI58688.1"/>
    <property type="molecule type" value="Genomic_DNA"/>
</dbReference>
<protein>
    <recommendedName>
        <fullName evidence="9">Acetolactate synthase</fullName>
    </recommendedName>
</protein>
<dbReference type="eggNOG" id="COG0028">
    <property type="taxonomic scope" value="Bacteria"/>
</dbReference>
<sequence length="555" mass="61141">MENKKITGADIVVDTLINQNVEYIFGIPGAKIDKVFDVLLDRGPKLILTRHEQNAAFIAGGIGRITGNPGVVLVTSGPGASNLATGLVTANAEGDPIVAIAGNVSRADSLKRTHQSMDNAALFVPITKYSKEVVHPDNISEALVNAFREATSPRKGATFVSLPQDIVNATDLKETAILPFNNYDLGPAEESKIDQLIVEIKKAKLPVLLLGMRSSSREVTTVIRKLLTKTKIPVVETFQAAGVISRELETCFYGRVGLFKNQPGDILLDQSDLVIAVGYDPIEYDPIVWNHNKKSKIIHIDEVIADIDNYYQPELELIGDLPATLNKFIDKFEGLTLNPAEDKILNDLHIRLMASQNVKITSDGNLTHPLHIINTLRALIDDKVTVAVDVGSIYIWMARHFRSYEPRRLLFSNGMQTLGVALPWGIAACLVRPEEKVVSMSGDGGFLFSAMELETAVRLNLPLVHLIWNDGYFDMVAFQQNMKYNRISAVELGPVDFVKYAESFGAIGLRVNHPNELQSVLEQALAANKPVIVDIPVDYKDNILLAKTLLDKEIY</sequence>
<name>W0GSH7_9MOLU</name>